<evidence type="ECO:0000256" key="3">
    <source>
        <dbReference type="ARBA" id="ARBA00023015"/>
    </source>
</evidence>
<comment type="caution">
    <text evidence="8">The sequence shown here is derived from an EMBL/GenBank/DDBJ whole genome shotgun (WGS) entry which is preliminary data.</text>
</comment>
<dbReference type="PROSITE" id="PS50045">
    <property type="entry name" value="SIGMA54_INTERACT_4"/>
    <property type="match status" value="1"/>
</dbReference>
<dbReference type="InterPro" id="IPR011006">
    <property type="entry name" value="CheY-like_superfamily"/>
</dbReference>
<dbReference type="Gene3D" id="1.10.10.60">
    <property type="entry name" value="Homeodomain-like"/>
    <property type="match status" value="1"/>
</dbReference>
<feature type="domain" description="Response regulatory" evidence="7">
    <location>
        <begin position="7"/>
        <end position="121"/>
    </location>
</feature>
<dbReference type="CDD" id="cd17549">
    <property type="entry name" value="REC_DctD-like"/>
    <property type="match status" value="1"/>
</dbReference>
<keyword evidence="9" id="KW-1185">Reference proteome</keyword>
<dbReference type="InterPro" id="IPR058031">
    <property type="entry name" value="AAA_lid_NorR"/>
</dbReference>
<dbReference type="InterPro" id="IPR025944">
    <property type="entry name" value="Sigma_54_int_dom_CS"/>
</dbReference>
<proteinExistence type="predicted"/>
<dbReference type="Gene3D" id="3.40.50.2300">
    <property type="match status" value="1"/>
</dbReference>
<evidence type="ECO:0000256" key="2">
    <source>
        <dbReference type="ARBA" id="ARBA00022840"/>
    </source>
</evidence>
<dbReference type="SUPFAM" id="SSF52172">
    <property type="entry name" value="CheY-like"/>
    <property type="match status" value="1"/>
</dbReference>
<evidence type="ECO:0000256" key="1">
    <source>
        <dbReference type="ARBA" id="ARBA00022741"/>
    </source>
</evidence>
<keyword evidence="3" id="KW-0805">Transcription regulation</keyword>
<dbReference type="CDD" id="cd00009">
    <property type="entry name" value="AAA"/>
    <property type="match status" value="1"/>
</dbReference>
<dbReference type="Gene3D" id="3.40.50.300">
    <property type="entry name" value="P-loop containing nucleotide triphosphate hydrolases"/>
    <property type="match status" value="1"/>
</dbReference>
<evidence type="ECO:0000313" key="8">
    <source>
        <dbReference type="EMBL" id="MDR6531993.1"/>
    </source>
</evidence>
<keyword evidence="5" id="KW-0597">Phosphoprotein</keyword>
<dbReference type="InterPro" id="IPR002078">
    <property type="entry name" value="Sigma_54_int"/>
</dbReference>
<evidence type="ECO:0000256" key="4">
    <source>
        <dbReference type="ARBA" id="ARBA00023163"/>
    </source>
</evidence>
<dbReference type="SMART" id="SM00448">
    <property type="entry name" value="REC"/>
    <property type="match status" value="1"/>
</dbReference>
<dbReference type="InterPro" id="IPR003593">
    <property type="entry name" value="AAA+_ATPase"/>
</dbReference>
<dbReference type="PANTHER" id="PTHR32071:SF57">
    <property type="entry name" value="C4-DICARBOXYLATE TRANSPORT TRANSCRIPTIONAL REGULATORY PROTEIN DCTD"/>
    <property type="match status" value="1"/>
</dbReference>
<protein>
    <submittedName>
        <fullName evidence="8">Two-component system C4-dicarboxylate transport response regulator DctD</fullName>
    </submittedName>
</protein>
<keyword evidence="4" id="KW-0804">Transcription</keyword>
<dbReference type="InterPro" id="IPR001789">
    <property type="entry name" value="Sig_transdc_resp-reg_receiver"/>
</dbReference>
<dbReference type="EMBL" id="JAVDRL010000007">
    <property type="protein sequence ID" value="MDR6531993.1"/>
    <property type="molecule type" value="Genomic_DNA"/>
</dbReference>
<feature type="modified residue" description="4-aspartylphosphate" evidence="5">
    <location>
        <position position="56"/>
    </location>
</feature>
<dbReference type="InterPro" id="IPR027417">
    <property type="entry name" value="P-loop_NTPase"/>
</dbReference>
<evidence type="ECO:0000256" key="5">
    <source>
        <dbReference type="PROSITE-ProRule" id="PRU00169"/>
    </source>
</evidence>
<dbReference type="Pfam" id="PF00158">
    <property type="entry name" value="Sigma54_activat"/>
    <property type="match status" value="1"/>
</dbReference>
<dbReference type="RefSeq" id="WP_310032299.1">
    <property type="nucleotide sequence ID" value="NZ_JAVDRL010000007.1"/>
</dbReference>
<keyword evidence="1" id="KW-0547">Nucleotide-binding</keyword>
<evidence type="ECO:0000259" key="6">
    <source>
        <dbReference type="PROSITE" id="PS50045"/>
    </source>
</evidence>
<accession>A0ABU1N0N3</accession>
<dbReference type="PANTHER" id="PTHR32071">
    <property type="entry name" value="TRANSCRIPTIONAL REGULATORY PROTEIN"/>
    <property type="match status" value="1"/>
</dbReference>
<reference evidence="8 9" key="1">
    <citation type="submission" date="2023-07" db="EMBL/GenBank/DDBJ databases">
        <title>Sorghum-associated microbial communities from plants grown in Nebraska, USA.</title>
        <authorList>
            <person name="Schachtman D."/>
        </authorList>
    </citation>
    <scope>NUCLEOTIDE SEQUENCE [LARGE SCALE GENOMIC DNA]</scope>
    <source>
        <strain evidence="8 9">DS2154</strain>
    </source>
</reference>
<dbReference type="Pfam" id="PF25601">
    <property type="entry name" value="AAA_lid_14"/>
    <property type="match status" value="1"/>
</dbReference>
<dbReference type="SUPFAM" id="SSF46689">
    <property type="entry name" value="Homeodomain-like"/>
    <property type="match status" value="1"/>
</dbReference>
<name>A0ABU1N0N3_9CAUL</name>
<dbReference type="SMART" id="SM00382">
    <property type="entry name" value="AAA"/>
    <property type="match status" value="1"/>
</dbReference>
<feature type="domain" description="Sigma-54 factor interaction" evidence="6">
    <location>
        <begin position="146"/>
        <end position="373"/>
    </location>
</feature>
<gene>
    <name evidence="8" type="ORF">J2800_002746</name>
</gene>
<keyword evidence="2" id="KW-0067">ATP-binding</keyword>
<dbReference type="PROSITE" id="PS00675">
    <property type="entry name" value="SIGMA54_INTERACT_1"/>
    <property type="match status" value="1"/>
</dbReference>
<dbReference type="Pfam" id="PF00072">
    <property type="entry name" value="Response_reg"/>
    <property type="match status" value="1"/>
</dbReference>
<evidence type="ECO:0000313" key="9">
    <source>
        <dbReference type="Proteomes" id="UP001262754"/>
    </source>
</evidence>
<dbReference type="PROSITE" id="PS00688">
    <property type="entry name" value="SIGMA54_INTERACT_3"/>
    <property type="match status" value="1"/>
</dbReference>
<dbReference type="InterPro" id="IPR025662">
    <property type="entry name" value="Sigma_54_int_dom_ATP-bd_1"/>
</dbReference>
<dbReference type="SUPFAM" id="SSF52540">
    <property type="entry name" value="P-loop containing nucleoside triphosphate hydrolases"/>
    <property type="match status" value="1"/>
</dbReference>
<dbReference type="PROSITE" id="PS50110">
    <property type="entry name" value="RESPONSE_REGULATORY"/>
    <property type="match status" value="1"/>
</dbReference>
<evidence type="ECO:0000259" key="7">
    <source>
        <dbReference type="PROSITE" id="PS50110"/>
    </source>
</evidence>
<organism evidence="8 9">
    <name type="scientific">Caulobacter rhizosphaerae</name>
    <dbReference type="NCBI Taxonomy" id="2010972"/>
    <lineage>
        <taxon>Bacteria</taxon>
        <taxon>Pseudomonadati</taxon>
        <taxon>Pseudomonadota</taxon>
        <taxon>Alphaproteobacteria</taxon>
        <taxon>Caulobacterales</taxon>
        <taxon>Caulobacteraceae</taxon>
        <taxon>Caulobacter</taxon>
    </lineage>
</organism>
<sequence length="452" mass="48944">MTASAGKVLFIDDDHALRVAAVQGLELAGFEVTAFDNGPAALKALSRDFPGVVVSDVRMPGMDGLALFARIQAIDPDIPVLLITGHGDVAMAVAALKEGVYDFVSKPFPMERLAAALARALEKRSLVLDNRRLEAAASQGPTGSPLLGEAPVMQRLRATIAQLAEAEVDVLIQGETGVGKDLVAQALHRGGPRRGRPMATVNCAALPEAVFEAELFGVTGGAAGGRPRIGRLEHADRGVLFLDEIEGLTPAMQAKLLRVVEEREIWPIGAAEPRHLDLRIIAAGKVDLAERVREGLFRADLYYRLNVVTLVAPPLRERREDVPMLFGHFLAEAAARFRRPVPRLTAAVRDHLLGHDWPGNVRELAHYAERVALGLSSAVTPDTGTGVQADGLAERVERYEAMAIRETLAACNGDARTAMALLRTPRKTFYDKLRRHGIEIDAYRPSRRGPRP</sequence>
<dbReference type="Proteomes" id="UP001262754">
    <property type="component" value="Unassembled WGS sequence"/>
</dbReference>
<dbReference type="Gene3D" id="1.10.8.60">
    <property type="match status" value="1"/>
</dbReference>
<dbReference type="InterPro" id="IPR009057">
    <property type="entry name" value="Homeodomain-like_sf"/>
</dbReference>